<reference evidence="2 3" key="1">
    <citation type="submission" date="2018-03" db="EMBL/GenBank/DDBJ databases">
        <title>Cross-interface Injection: A General Nanoliter Liquid Handling Method Applied to Single Cells Genome Amplification Automated Nanoliter Liquid Handling Applied to Single Cell Multiple Displacement Amplification.</title>
        <authorList>
            <person name="Yun J."/>
            <person name="Xu P."/>
            <person name="Xu J."/>
            <person name="Dai X."/>
            <person name="Wang Y."/>
            <person name="Zheng X."/>
            <person name="Cao C."/>
            <person name="Yi Q."/>
            <person name="Zhu Y."/>
            <person name="Wang L."/>
            <person name="Dong Z."/>
            <person name="Huang Y."/>
            <person name="Huang L."/>
            <person name="Du W."/>
        </authorList>
    </citation>
    <scope>NUCLEOTIDE SEQUENCE [LARGE SCALE GENOMIC DNA]</scope>
    <source>
        <strain evidence="2 3">Z-D1-2</strain>
    </source>
</reference>
<evidence type="ECO:0000256" key="1">
    <source>
        <dbReference type="ARBA" id="ARBA00009589"/>
    </source>
</evidence>
<evidence type="ECO:0000313" key="2">
    <source>
        <dbReference type="EMBL" id="PTB96346.1"/>
    </source>
</evidence>
<dbReference type="Gene3D" id="3.40.50.1000">
    <property type="entry name" value="HAD superfamily/HAD-like"/>
    <property type="match status" value="1"/>
</dbReference>
<dbReference type="SUPFAM" id="SSF56784">
    <property type="entry name" value="HAD-like"/>
    <property type="match status" value="1"/>
</dbReference>
<dbReference type="InterPro" id="IPR023214">
    <property type="entry name" value="HAD_sf"/>
</dbReference>
<comment type="caution">
    <text evidence="2">The sequence shown here is derived from an EMBL/GenBank/DDBJ whole genome shotgun (WGS) entry which is preliminary data.</text>
</comment>
<dbReference type="PANTHER" id="PTHR16504">
    <property type="entry name" value="5'(3')-DEOXYRIBONUCLEOTIDASE"/>
    <property type="match status" value="1"/>
</dbReference>
<dbReference type="EMBL" id="PYVU01000055">
    <property type="protein sequence ID" value="PTB96346.1"/>
    <property type="molecule type" value="Genomic_DNA"/>
</dbReference>
<protein>
    <submittedName>
        <fullName evidence="2">Uncharacterized protein</fullName>
    </submittedName>
</protein>
<dbReference type="AlphaFoldDB" id="A0A2T4DRD6"/>
<dbReference type="InterPro" id="IPR036412">
    <property type="entry name" value="HAD-like_sf"/>
</dbReference>
<dbReference type="Pfam" id="PF06941">
    <property type="entry name" value="NT5C"/>
    <property type="match status" value="1"/>
</dbReference>
<dbReference type="GO" id="GO:0008253">
    <property type="term" value="F:5'-nucleotidase activity"/>
    <property type="evidence" value="ECO:0007669"/>
    <property type="project" value="InterPro"/>
</dbReference>
<dbReference type="GO" id="GO:0009223">
    <property type="term" value="P:pyrimidine deoxyribonucleotide catabolic process"/>
    <property type="evidence" value="ECO:0007669"/>
    <property type="project" value="TreeGrafter"/>
</dbReference>
<organism evidence="2 3">
    <name type="scientific">Marivirga lumbricoides</name>
    <dbReference type="NCBI Taxonomy" id="1046115"/>
    <lineage>
        <taxon>Bacteria</taxon>
        <taxon>Pseudomonadati</taxon>
        <taxon>Bacteroidota</taxon>
        <taxon>Cytophagia</taxon>
        <taxon>Cytophagales</taxon>
        <taxon>Marivirgaceae</taxon>
        <taxon>Marivirga</taxon>
    </lineage>
</organism>
<dbReference type="InterPro" id="IPR010708">
    <property type="entry name" value="5'(3')-deoxyribonucleotidase"/>
</dbReference>
<sequence length="149" mass="17887">MKKKKIIYLDMDDTICNYRKQYLTFQKLYPDVEFPQSIKGFFYSLEFSKGAEEVVQKLFNDERYQVYILTAPSIYNPSCYTEKRLWVEEKLGFEWVERLIIAYDKSLLKGDFLVDDYDQGRGQDQFEGELIHFGSKDFPNWEAVGKYFR</sequence>
<dbReference type="Proteomes" id="UP000240608">
    <property type="component" value="Unassembled WGS sequence"/>
</dbReference>
<evidence type="ECO:0000313" key="3">
    <source>
        <dbReference type="Proteomes" id="UP000240608"/>
    </source>
</evidence>
<name>A0A2T4DRD6_9BACT</name>
<gene>
    <name evidence="2" type="ORF">C9994_07820</name>
</gene>
<dbReference type="PANTHER" id="PTHR16504:SF4">
    <property type="entry name" value="5'(3')-DEOXYRIBONUCLEOTIDASE"/>
    <property type="match status" value="1"/>
</dbReference>
<accession>A0A2T4DRD6</accession>
<proteinExistence type="inferred from homology"/>
<comment type="similarity">
    <text evidence="1">Belongs to the 5'(3')-deoxyribonucleotidase family.</text>
</comment>